<comment type="similarity">
    <text evidence="1">Belongs to the peptidase M20A family.</text>
</comment>
<dbReference type="Gene3D" id="3.30.70.360">
    <property type="match status" value="1"/>
</dbReference>
<dbReference type="PANTHER" id="PTHR45962:SF1">
    <property type="entry name" value="N-FATTY-ACYL-AMINO ACID SYNTHASE_HYDROLASE PM20D1"/>
    <property type="match status" value="1"/>
</dbReference>
<feature type="active site" evidence="6">
    <location>
        <position position="197"/>
    </location>
</feature>
<evidence type="ECO:0000256" key="3">
    <source>
        <dbReference type="ARBA" id="ARBA00022723"/>
    </source>
</evidence>
<dbReference type="AlphaFoldDB" id="A0AAD5V7P4"/>
<dbReference type="GO" id="GO:0004181">
    <property type="term" value="F:metallocarboxypeptidase activity"/>
    <property type="evidence" value="ECO:0007669"/>
    <property type="project" value="InterPro"/>
</dbReference>
<evidence type="ECO:0000313" key="11">
    <source>
        <dbReference type="Proteomes" id="UP001212997"/>
    </source>
</evidence>
<keyword evidence="8" id="KW-1133">Transmembrane helix</keyword>
<dbReference type="Proteomes" id="UP001212997">
    <property type="component" value="Unassembled WGS sequence"/>
</dbReference>
<evidence type="ECO:0000256" key="4">
    <source>
        <dbReference type="ARBA" id="ARBA00022801"/>
    </source>
</evidence>
<keyword evidence="3 7" id="KW-0479">Metal-binding</keyword>
<feature type="binding site" evidence="7">
    <location>
        <position position="272"/>
    </location>
    <ligand>
        <name>Zn(2+)</name>
        <dbReference type="ChEBI" id="CHEBI:29105"/>
        <label>2</label>
    </ligand>
</feature>
<name>A0AAD5V7P4_9APHY</name>
<dbReference type="InterPro" id="IPR047177">
    <property type="entry name" value="Pept_M20A"/>
</dbReference>
<dbReference type="SUPFAM" id="SSF53187">
    <property type="entry name" value="Zn-dependent exopeptidases"/>
    <property type="match status" value="1"/>
</dbReference>
<dbReference type="EMBL" id="JANAWD010000113">
    <property type="protein sequence ID" value="KAJ3486708.1"/>
    <property type="molecule type" value="Genomic_DNA"/>
</dbReference>
<evidence type="ECO:0000256" key="7">
    <source>
        <dbReference type="PIRSR" id="PIRSR037217-2"/>
    </source>
</evidence>
<keyword evidence="8" id="KW-0472">Membrane</keyword>
<reference evidence="10" key="1">
    <citation type="submission" date="2022-07" db="EMBL/GenBank/DDBJ databases">
        <title>Genome Sequence of Physisporinus lineatus.</title>
        <authorList>
            <person name="Buettner E."/>
        </authorList>
    </citation>
    <scope>NUCLEOTIDE SEQUENCE</scope>
    <source>
        <strain evidence="10">VT162</strain>
    </source>
</reference>
<dbReference type="PANTHER" id="PTHR45962">
    <property type="entry name" value="N-FATTY-ACYL-AMINO ACID SYNTHASE/HYDROLASE PM20D1"/>
    <property type="match status" value="1"/>
</dbReference>
<keyword evidence="11" id="KW-1185">Reference proteome</keyword>
<evidence type="ECO:0000256" key="1">
    <source>
        <dbReference type="ARBA" id="ARBA00006247"/>
    </source>
</evidence>
<sequence>MPNTSKKDIFQGIPIPAVASPRSKTFIYPTFRTSLAFLSGIAIFLTFFRRQDVAMISVGSGTPVPRDSCPQVASITPLKHLTLLEQLEETFVDENFRQDSYHKLGGAVQIPTVTYDDLRPPGEDSRWDIYVEFHQFLASSFPLVHSILNKTTVNSYALAYHWQGSDTSLKPVLLTAHQGFAHFPCHSESLMTNHLTDVVPIDPDTLQEWIHPPFSGTFDAIESLLQKGFKPTRTVVLAYGIDEERGGISGATAIRDYLLSNYGKNAFSILVDEGGGHEIRDNIIIATPSVAEKGHFDLRMRVSAPGGHSSVPPDHTTIGILAALIVELEAHPYTPHLYRNDVYYTNLQCQAAYDPDLDTDFRALIARSLTSDKALSELEDKIFKSSLQIKAMGSTTQATDIIHGGVKVNALPEEAFAVVNHRIATYSSVSAVKAHIAATLLPVVKKLGLSLEAFGQEIEVLSRETIGRLSLTDAWGTALEPAPVTPTTGNPAYEFLSGTIISTAKSTIRTNHTDKPVIVAPGIPTGS</sequence>
<gene>
    <name evidence="10" type="ORF">NLI96_g4047</name>
</gene>
<dbReference type="InterPro" id="IPR017141">
    <property type="entry name" value="Pept_M20_carboxypep"/>
</dbReference>
<proteinExistence type="inferred from homology"/>
<protein>
    <recommendedName>
        <fullName evidence="9">Peptidase M20 dimerisation domain-containing protein</fullName>
    </recommendedName>
</protein>
<accession>A0AAD5V7P4</accession>
<keyword evidence="2" id="KW-0645">Protease</keyword>
<evidence type="ECO:0000256" key="5">
    <source>
        <dbReference type="ARBA" id="ARBA00022833"/>
    </source>
</evidence>
<keyword evidence="5 7" id="KW-0862">Zinc</keyword>
<dbReference type="InterPro" id="IPR036264">
    <property type="entry name" value="Bact_exopeptidase_dim_dom"/>
</dbReference>
<dbReference type="InterPro" id="IPR011650">
    <property type="entry name" value="Peptidase_M20_dimer"/>
</dbReference>
<feature type="active site" description="Proton acceptor" evidence="6">
    <location>
        <position position="243"/>
    </location>
</feature>
<feature type="transmembrane region" description="Helical" evidence="8">
    <location>
        <begin position="26"/>
        <end position="48"/>
    </location>
</feature>
<feature type="domain" description="Peptidase M20 dimerisation" evidence="9">
    <location>
        <begin position="290"/>
        <end position="440"/>
    </location>
</feature>
<dbReference type="Gene3D" id="3.40.630.10">
    <property type="entry name" value="Zn peptidases"/>
    <property type="match status" value="1"/>
</dbReference>
<dbReference type="PIRSF" id="PIRSF037217">
    <property type="entry name" value="Carboxypeptidase_S"/>
    <property type="match status" value="1"/>
</dbReference>
<dbReference type="GO" id="GO:0000328">
    <property type="term" value="C:fungal-type vacuole lumen"/>
    <property type="evidence" value="ECO:0007669"/>
    <property type="project" value="TreeGrafter"/>
</dbReference>
<dbReference type="SUPFAM" id="SSF55031">
    <property type="entry name" value="Bacterial exopeptidase dimerisation domain"/>
    <property type="match status" value="1"/>
</dbReference>
<organism evidence="10 11">
    <name type="scientific">Meripilus lineatus</name>
    <dbReference type="NCBI Taxonomy" id="2056292"/>
    <lineage>
        <taxon>Eukaryota</taxon>
        <taxon>Fungi</taxon>
        <taxon>Dikarya</taxon>
        <taxon>Basidiomycota</taxon>
        <taxon>Agaricomycotina</taxon>
        <taxon>Agaricomycetes</taxon>
        <taxon>Polyporales</taxon>
        <taxon>Meripilaceae</taxon>
        <taxon>Meripilus</taxon>
    </lineage>
</organism>
<evidence type="ECO:0000256" key="6">
    <source>
        <dbReference type="PIRSR" id="PIRSR037217-1"/>
    </source>
</evidence>
<dbReference type="Pfam" id="PF07687">
    <property type="entry name" value="M20_dimer"/>
    <property type="match status" value="1"/>
</dbReference>
<dbReference type="GO" id="GO:0051603">
    <property type="term" value="P:proteolysis involved in protein catabolic process"/>
    <property type="evidence" value="ECO:0007669"/>
    <property type="project" value="TreeGrafter"/>
</dbReference>
<feature type="binding site" evidence="7">
    <location>
        <position position="244"/>
    </location>
    <ligand>
        <name>Zn(2+)</name>
        <dbReference type="ChEBI" id="CHEBI:29105"/>
        <label>1</label>
    </ligand>
</feature>
<keyword evidence="8" id="KW-0812">Transmembrane</keyword>
<evidence type="ECO:0000256" key="8">
    <source>
        <dbReference type="SAM" id="Phobius"/>
    </source>
</evidence>
<comment type="caution">
    <text evidence="10">The sequence shown here is derived from an EMBL/GenBank/DDBJ whole genome shotgun (WGS) entry which is preliminary data.</text>
</comment>
<evidence type="ECO:0000256" key="2">
    <source>
        <dbReference type="ARBA" id="ARBA00022670"/>
    </source>
</evidence>
<evidence type="ECO:0000259" key="9">
    <source>
        <dbReference type="Pfam" id="PF07687"/>
    </source>
</evidence>
<dbReference type="GO" id="GO:0046872">
    <property type="term" value="F:metal ion binding"/>
    <property type="evidence" value="ECO:0007669"/>
    <property type="project" value="UniProtKB-KW"/>
</dbReference>
<feature type="binding site" evidence="7">
    <location>
        <position position="177"/>
    </location>
    <ligand>
        <name>Zn(2+)</name>
        <dbReference type="ChEBI" id="CHEBI:29105"/>
        <label>2</label>
    </ligand>
</feature>
<keyword evidence="4" id="KW-0378">Hydrolase</keyword>
<evidence type="ECO:0000313" key="10">
    <source>
        <dbReference type="EMBL" id="KAJ3486708.1"/>
    </source>
</evidence>